<dbReference type="PROSITE" id="PS00108">
    <property type="entry name" value="PROTEIN_KINASE_ST"/>
    <property type="match status" value="1"/>
</dbReference>
<comment type="catalytic activity">
    <reaction evidence="18">
        <text>L-threonyl-[protein] + ATP = O-phospho-L-threonyl-[protein] + ADP + H(+)</text>
        <dbReference type="Rhea" id="RHEA:46608"/>
        <dbReference type="Rhea" id="RHEA-COMP:11060"/>
        <dbReference type="Rhea" id="RHEA-COMP:11605"/>
        <dbReference type="ChEBI" id="CHEBI:15378"/>
        <dbReference type="ChEBI" id="CHEBI:30013"/>
        <dbReference type="ChEBI" id="CHEBI:30616"/>
        <dbReference type="ChEBI" id="CHEBI:61977"/>
        <dbReference type="ChEBI" id="CHEBI:456216"/>
        <dbReference type="EC" id="2.7.11.1"/>
    </reaction>
</comment>
<keyword evidence="15" id="KW-1015">Disulfide bond</keyword>
<dbReference type="InterPro" id="IPR017441">
    <property type="entry name" value="Protein_kinase_ATP_BS"/>
</dbReference>
<evidence type="ECO:0000259" key="23">
    <source>
        <dbReference type="PROSITE" id="PS50011"/>
    </source>
</evidence>
<keyword evidence="4" id="KW-0597">Phosphoprotein</keyword>
<keyword evidence="5" id="KW-0808">Transferase</keyword>
<keyword evidence="10" id="KW-0418">Kinase</keyword>
<feature type="region of interest" description="Disordered" evidence="21">
    <location>
        <begin position="203"/>
        <end position="230"/>
    </location>
</feature>
<protein>
    <recommendedName>
        <fullName evidence="2">non-specific serine/threonine protein kinase</fullName>
        <ecNumber evidence="2">2.7.11.1</ecNumber>
    </recommendedName>
</protein>
<feature type="transmembrane region" description="Helical" evidence="22">
    <location>
        <begin position="236"/>
        <end position="258"/>
    </location>
</feature>
<evidence type="ECO:0000256" key="5">
    <source>
        <dbReference type="ARBA" id="ARBA00022679"/>
    </source>
</evidence>
<dbReference type="PROSITE" id="PS00107">
    <property type="entry name" value="PROTEIN_KINASE_ATP"/>
    <property type="match status" value="1"/>
</dbReference>
<dbReference type="Gramene" id="TuG1812G0300000183.01.T01">
    <property type="protein sequence ID" value="TuG1812G0300000183.01.T01.cds367310"/>
    <property type="gene ID" value="TuG1812G0300000183.01"/>
</dbReference>
<dbReference type="InterPro" id="IPR001938">
    <property type="entry name" value="Thaumatin"/>
</dbReference>
<evidence type="ECO:0000256" key="2">
    <source>
        <dbReference type="ARBA" id="ARBA00012513"/>
    </source>
</evidence>
<evidence type="ECO:0000256" key="19">
    <source>
        <dbReference type="ARBA" id="ARBA00048679"/>
    </source>
</evidence>
<evidence type="ECO:0000256" key="16">
    <source>
        <dbReference type="ARBA" id="ARBA00023170"/>
    </source>
</evidence>
<dbReference type="SUPFAM" id="SSF56112">
    <property type="entry name" value="Protein kinase-like (PK-like)"/>
    <property type="match status" value="1"/>
</dbReference>
<evidence type="ECO:0000256" key="17">
    <source>
        <dbReference type="ARBA" id="ARBA00023180"/>
    </source>
</evidence>
<dbReference type="PANTHER" id="PTHR47976">
    <property type="entry name" value="G-TYPE LECTIN S-RECEPTOR-LIKE SERINE/THREONINE-PROTEIN KINASE SD2-5"/>
    <property type="match status" value="1"/>
</dbReference>
<comment type="subcellular location">
    <subcellularLocation>
        <location evidence="1">Membrane</location>
        <topology evidence="1">Single-pass type I membrane protein</topology>
    </subcellularLocation>
</comment>
<keyword evidence="9 20" id="KW-0547">Nucleotide-binding</keyword>
<dbReference type="InterPro" id="IPR000719">
    <property type="entry name" value="Prot_kinase_dom"/>
</dbReference>
<reference evidence="24" key="3">
    <citation type="submission" date="2022-06" db="UniProtKB">
        <authorList>
            <consortium name="EnsemblPlants"/>
        </authorList>
    </citation>
    <scope>IDENTIFICATION</scope>
</reference>
<keyword evidence="12 20" id="KW-0067">ATP-binding</keyword>
<dbReference type="GO" id="GO:0016020">
    <property type="term" value="C:membrane"/>
    <property type="evidence" value="ECO:0007669"/>
    <property type="project" value="UniProtKB-SubCell"/>
</dbReference>
<dbReference type="SMART" id="SM00205">
    <property type="entry name" value="THN"/>
    <property type="match status" value="1"/>
</dbReference>
<dbReference type="GO" id="GO:0004674">
    <property type="term" value="F:protein serine/threonine kinase activity"/>
    <property type="evidence" value="ECO:0007669"/>
    <property type="project" value="UniProtKB-KW"/>
</dbReference>
<evidence type="ECO:0000256" key="10">
    <source>
        <dbReference type="ARBA" id="ARBA00022777"/>
    </source>
</evidence>
<proteinExistence type="predicted"/>
<dbReference type="EC" id="2.7.11.1" evidence="2"/>
<dbReference type="InterPro" id="IPR037176">
    <property type="entry name" value="Osmotin/thaumatin-like_sf"/>
</dbReference>
<dbReference type="PROSITE" id="PS51367">
    <property type="entry name" value="THAUMATIN_2"/>
    <property type="match status" value="1"/>
</dbReference>
<keyword evidence="14 22" id="KW-0472">Membrane</keyword>
<keyword evidence="25" id="KW-1185">Reference proteome</keyword>
<evidence type="ECO:0000256" key="14">
    <source>
        <dbReference type="ARBA" id="ARBA00023136"/>
    </source>
</evidence>
<dbReference type="InterPro" id="IPR017949">
    <property type="entry name" value="Thaumatin_CS"/>
</dbReference>
<keyword evidence="7" id="KW-0732">Signal</keyword>
<dbReference type="CDD" id="cd14066">
    <property type="entry name" value="STKc_IRAK"/>
    <property type="match status" value="1"/>
</dbReference>
<reference evidence="24" key="2">
    <citation type="submission" date="2018-03" db="EMBL/GenBank/DDBJ databases">
        <title>The Triticum urartu genome reveals the dynamic nature of wheat genome evolution.</title>
        <authorList>
            <person name="Ling H."/>
            <person name="Ma B."/>
            <person name="Shi X."/>
            <person name="Liu H."/>
            <person name="Dong L."/>
            <person name="Sun H."/>
            <person name="Cao Y."/>
            <person name="Gao Q."/>
            <person name="Zheng S."/>
            <person name="Li Y."/>
            <person name="Yu Y."/>
            <person name="Du H."/>
            <person name="Qi M."/>
            <person name="Li Y."/>
            <person name="Yu H."/>
            <person name="Cui Y."/>
            <person name="Wang N."/>
            <person name="Chen C."/>
            <person name="Wu H."/>
            <person name="Zhao Y."/>
            <person name="Zhang J."/>
            <person name="Li Y."/>
            <person name="Zhou W."/>
            <person name="Zhang B."/>
            <person name="Hu W."/>
            <person name="Eijk M."/>
            <person name="Tang J."/>
            <person name="Witsenboer H."/>
            <person name="Zhao S."/>
            <person name="Li Z."/>
            <person name="Zhang A."/>
            <person name="Wang D."/>
            <person name="Liang C."/>
        </authorList>
    </citation>
    <scope>NUCLEOTIDE SEQUENCE [LARGE SCALE GENOMIC DNA]</scope>
    <source>
        <strain evidence="24">cv. G1812</strain>
    </source>
</reference>
<dbReference type="Proteomes" id="UP000015106">
    <property type="component" value="Chromosome 3"/>
</dbReference>
<dbReference type="Gene3D" id="3.30.200.20">
    <property type="entry name" value="Phosphorylase Kinase, domain 1"/>
    <property type="match status" value="1"/>
</dbReference>
<dbReference type="FunFam" id="1.10.510.10:FF:000248">
    <property type="entry name" value="S-receptor-like kinase 5"/>
    <property type="match status" value="1"/>
</dbReference>
<evidence type="ECO:0000256" key="1">
    <source>
        <dbReference type="ARBA" id="ARBA00004479"/>
    </source>
</evidence>
<feature type="binding site" evidence="20">
    <location>
        <position position="323"/>
    </location>
    <ligand>
        <name>ATP</name>
        <dbReference type="ChEBI" id="CHEBI:30616"/>
    </ligand>
</feature>
<evidence type="ECO:0000256" key="3">
    <source>
        <dbReference type="ARBA" id="ARBA00022527"/>
    </source>
</evidence>
<evidence type="ECO:0000256" key="22">
    <source>
        <dbReference type="SAM" id="Phobius"/>
    </source>
</evidence>
<sequence>MPVGDGVRLDPGETWTLNPAYDREKWRVWPRTGCSFNSKGNGSCQTGDCDGVLACKSYGQPPFTSADFTLHQYGGTGFFDISLYFGFNVPMEFLPVPVKGSGGAGCSKGPRCAANITSQCPSELKAPGGCNSACIQFLEQPNSPYCCVGNTCESNKYSAFFSRMCPDALSYSSDAPLLTEFSCPEGVNYQVVFCPPIDVTSSSSPPLSSKPPSPPDSTAIGPSSRGPSSRKVGTSFSVAIAGSLASFILIVTFLLFIAHRRRTRRNHEMEEEEAEFGKLQGTPMRFTFQQLEVATKQFKDKLGEGGFGSVFEGLLGEERIAVKRLARAGQGKREFLAEVQTIGSIHHINLVRLFGFCAEKSHMLLVYEYMPKGSLDKWIYGRHDNTAPPLEWKVRCKIITNIAKGLAYLHELCMKRIAHLDVKPQNILIDDDFNAKISDFGLCKLIDRDMSQVVTRMRGTPGYLAPEWLTSQITEKADVYSFGVVVMEMVSGRKNLDTSRSEESIHLITLLEEKVKNGQLVDLIDKNSNDMQAHQLDVIQMMKLAMWCLQIDSKRRPKMSEVVKVLEGTMDAESNIDHNFVATNHANFGIAANVTSSAPPLASHLSGPR</sequence>
<evidence type="ECO:0000256" key="8">
    <source>
        <dbReference type="ARBA" id="ARBA00022734"/>
    </source>
</evidence>
<keyword evidence="3" id="KW-0723">Serine/threonine-protein kinase</keyword>
<evidence type="ECO:0000256" key="20">
    <source>
        <dbReference type="PROSITE-ProRule" id="PRU10141"/>
    </source>
</evidence>
<dbReference type="Gene3D" id="1.10.510.10">
    <property type="entry name" value="Transferase(Phosphotransferase) domain 1"/>
    <property type="match status" value="1"/>
</dbReference>
<keyword evidence="8" id="KW-0430">Lectin</keyword>
<keyword evidence="17" id="KW-0325">Glycoprotein</keyword>
<evidence type="ECO:0000256" key="4">
    <source>
        <dbReference type="ARBA" id="ARBA00022553"/>
    </source>
</evidence>
<dbReference type="PANTHER" id="PTHR47976:SF9">
    <property type="entry name" value="OS01G0113650 PROTEIN"/>
    <property type="match status" value="1"/>
</dbReference>
<dbReference type="SMART" id="SM00220">
    <property type="entry name" value="S_TKc"/>
    <property type="match status" value="1"/>
</dbReference>
<keyword evidence="11" id="KW-0611">Plant defense</keyword>
<dbReference type="SUPFAM" id="SSF49870">
    <property type="entry name" value="Osmotin, thaumatin-like protein"/>
    <property type="match status" value="1"/>
</dbReference>
<keyword evidence="6 22" id="KW-0812">Transmembrane</keyword>
<keyword evidence="16" id="KW-0675">Receptor</keyword>
<dbReference type="Pfam" id="PF00069">
    <property type="entry name" value="Pkinase"/>
    <property type="match status" value="1"/>
</dbReference>
<dbReference type="GO" id="GO:0030246">
    <property type="term" value="F:carbohydrate binding"/>
    <property type="evidence" value="ECO:0007669"/>
    <property type="project" value="UniProtKB-KW"/>
</dbReference>
<evidence type="ECO:0000256" key="18">
    <source>
        <dbReference type="ARBA" id="ARBA00047899"/>
    </source>
</evidence>
<keyword evidence="13 22" id="KW-1133">Transmembrane helix</keyword>
<dbReference type="GO" id="GO:0006952">
    <property type="term" value="P:defense response"/>
    <property type="evidence" value="ECO:0007669"/>
    <property type="project" value="UniProtKB-KW"/>
</dbReference>
<evidence type="ECO:0000256" key="15">
    <source>
        <dbReference type="ARBA" id="ARBA00023157"/>
    </source>
</evidence>
<dbReference type="GO" id="GO:0005524">
    <property type="term" value="F:ATP binding"/>
    <property type="evidence" value="ECO:0007669"/>
    <property type="project" value="UniProtKB-UniRule"/>
</dbReference>
<dbReference type="Gene3D" id="2.60.110.10">
    <property type="entry name" value="Thaumatin"/>
    <property type="match status" value="1"/>
</dbReference>
<dbReference type="InterPro" id="IPR011009">
    <property type="entry name" value="Kinase-like_dom_sf"/>
</dbReference>
<evidence type="ECO:0000256" key="12">
    <source>
        <dbReference type="ARBA" id="ARBA00022840"/>
    </source>
</evidence>
<evidence type="ECO:0000256" key="13">
    <source>
        <dbReference type="ARBA" id="ARBA00022989"/>
    </source>
</evidence>
<dbReference type="PROSITE" id="PS00316">
    <property type="entry name" value="THAUMATIN_1"/>
    <property type="match status" value="1"/>
</dbReference>
<dbReference type="FunFam" id="3.30.200.20:FF:000178">
    <property type="entry name" value="serine/threonine-protein kinase PBS1-like"/>
    <property type="match status" value="1"/>
</dbReference>
<evidence type="ECO:0000313" key="24">
    <source>
        <dbReference type="EnsemblPlants" id="TuG1812G0300000183.01.T01.cds367310"/>
    </source>
</evidence>
<accession>A0A8R7TQF6</accession>
<evidence type="ECO:0000313" key="25">
    <source>
        <dbReference type="Proteomes" id="UP000015106"/>
    </source>
</evidence>
<evidence type="ECO:0000256" key="9">
    <source>
        <dbReference type="ARBA" id="ARBA00022741"/>
    </source>
</evidence>
<feature type="domain" description="Protein kinase" evidence="23">
    <location>
        <begin position="296"/>
        <end position="581"/>
    </location>
</feature>
<dbReference type="PROSITE" id="PS50011">
    <property type="entry name" value="PROTEIN_KINASE_DOM"/>
    <property type="match status" value="1"/>
</dbReference>
<dbReference type="InterPro" id="IPR051343">
    <property type="entry name" value="G-type_lectin_kinases/EP1-like"/>
</dbReference>
<evidence type="ECO:0000256" key="7">
    <source>
        <dbReference type="ARBA" id="ARBA00022729"/>
    </source>
</evidence>
<dbReference type="InterPro" id="IPR008271">
    <property type="entry name" value="Ser/Thr_kinase_AS"/>
</dbReference>
<name>A0A8R7TQF6_TRIUA</name>
<dbReference type="PRINTS" id="PR00347">
    <property type="entry name" value="THAUMATIN"/>
</dbReference>
<evidence type="ECO:0000256" key="11">
    <source>
        <dbReference type="ARBA" id="ARBA00022821"/>
    </source>
</evidence>
<evidence type="ECO:0000256" key="6">
    <source>
        <dbReference type="ARBA" id="ARBA00022692"/>
    </source>
</evidence>
<organism evidence="24 25">
    <name type="scientific">Triticum urartu</name>
    <name type="common">Red wild einkorn</name>
    <name type="synonym">Crithodium urartu</name>
    <dbReference type="NCBI Taxonomy" id="4572"/>
    <lineage>
        <taxon>Eukaryota</taxon>
        <taxon>Viridiplantae</taxon>
        <taxon>Streptophyta</taxon>
        <taxon>Embryophyta</taxon>
        <taxon>Tracheophyta</taxon>
        <taxon>Spermatophyta</taxon>
        <taxon>Magnoliopsida</taxon>
        <taxon>Liliopsida</taxon>
        <taxon>Poales</taxon>
        <taxon>Poaceae</taxon>
        <taxon>BOP clade</taxon>
        <taxon>Pooideae</taxon>
        <taxon>Triticodae</taxon>
        <taxon>Triticeae</taxon>
        <taxon>Triticinae</taxon>
        <taxon>Triticum</taxon>
    </lineage>
</organism>
<dbReference type="EnsemblPlants" id="TuG1812G0300000183.01.T01">
    <property type="protein sequence ID" value="TuG1812G0300000183.01.T01.cds367310"/>
    <property type="gene ID" value="TuG1812G0300000183.01"/>
</dbReference>
<dbReference type="AlphaFoldDB" id="A0A8R7TQF6"/>
<reference evidence="25" key="1">
    <citation type="journal article" date="2013" name="Nature">
        <title>Draft genome of the wheat A-genome progenitor Triticum urartu.</title>
        <authorList>
            <person name="Ling H.Q."/>
            <person name="Zhao S."/>
            <person name="Liu D."/>
            <person name="Wang J."/>
            <person name="Sun H."/>
            <person name="Zhang C."/>
            <person name="Fan H."/>
            <person name="Li D."/>
            <person name="Dong L."/>
            <person name="Tao Y."/>
            <person name="Gao C."/>
            <person name="Wu H."/>
            <person name="Li Y."/>
            <person name="Cui Y."/>
            <person name="Guo X."/>
            <person name="Zheng S."/>
            <person name="Wang B."/>
            <person name="Yu K."/>
            <person name="Liang Q."/>
            <person name="Yang W."/>
            <person name="Lou X."/>
            <person name="Chen J."/>
            <person name="Feng M."/>
            <person name="Jian J."/>
            <person name="Zhang X."/>
            <person name="Luo G."/>
            <person name="Jiang Y."/>
            <person name="Liu J."/>
            <person name="Wang Z."/>
            <person name="Sha Y."/>
            <person name="Zhang B."/>
            <person name="Wu H."/>
            <person name="Tang D."/>
            <person name="Shen Q."/>
            <person name="Xue P."/>
            <person name="Zou S."/>
            <person name="Wang X."/>
            <person name="Liu X."/>
            <person name="Wang F."/>
            <person name="Yang Y."/>
            <person name="An X."/>
            <person name="Dong Z."/>
            <person name="Zhang K."/>
            <person name="Zhang X."/>
            <person name="Luo M.C."/>
            <person name="Dvorak J."/>
            <person name="Tong Y."/>
            <person name="Wang J."/>
            <person name="Yang H."/>
            <person name="Li Z."/>
            <person name="Wang D."/>
            <person name="Zhang A."/>
            <person name="Wang J."/>
        </authorList>
    </citation>
    <scope>NUCLEOTIDE SEQUENCE</scope>
    <source>
        <strain evidence="25">cv. G1812</strain>
    </source>
</reference>
<dbReference type="Pfam" id="PF00314">
    <property type="entry name" value="Thaumatin"/>
    <property type="match status" value="1"/>
</dbReference>
<evidence type="ECO:0000256" key="21">
    <source>
        <dbReference type="SAM" id="MobiDB-lite"/>
    </source>
</evidence>
<comment type="catalytic activity">
    <reaction evidence="19">
        <text>L-seryl-[protein] + ATP = O-phospho-L-seryl-[protein] + ADP + H(+)</text>
        <dbReference type="Rhea" id="RHEA:17989"/>
        <dbReference type="Rhea" id="RHEA-COMP:9863"/>
        <dbReference type="Rhea" id="RHEA-COMP:11604"/>
        <dbReference type="ChEBI" id="CHEBI:15378"/>
        <dbReference type="ChEBI" id="CHEBI:29999"/>
        <dbReference type="ChEBI" id="CHEBI:30616"/>
        <dbReference type="ChEBI" id="CHEBI:83421"/>
        <dbReference type="ChEBI" id="CHEBI:456216"/>
        <dbReference type="EC" id="2.7.11.1"/>
    </reaction>
</comment>